<evidence type="ECO:0000256" key="2">
    <source>
        <dbReference type="ARBA" id="ARBA00010992"/>
    </source>
</evidence>
<keyword evidence="8" id="KW-0762">Sugar transport</keyword>
<feature type="transmembrane region" description="Helical" evidence="7">
    <location>
        <begin position="91"/>
        <end position="111"/>
    </location>
</feature>
<keyword evidence="4 7" id="KW-0812">Transmembrane</keyword>
<dbReference type="AlphaFoldDB" id="A0AAN8ZBU3"/>
<evidence type="ECO:0000256" key="4">
    <source>
        <dbReference type="ARBA" id="ARBA00022692"/>
    </source>
</evidence>
<dbReference type="Pfam" id="PF00083">
    <property type="entry name" value="Sugar_tr"/>
    <property type="match status" value="1"/>
</dbReference>
<keyword evidence="9" id="KW-1185">Reference proteome</keyword>
<dbReference type="EMBL" id="JBAMMX010000014">
    <property type="protein sequence ID" value="KAK6927888.1"/>
    <property type="molecule type" value="Genomic_DNA"/>
</dbReference>
<evidence type="ECO:0000256" key="3">
    <source>
        <dbReference type="ARBA" id="ARBA00022448"/>
    </source>
</evidence>
<dbReference type="SUPFAM" id="SSF103473">
    <property type="entry name" value="MFS general substrate transporter"/>
    <property type="match status" value="1"/>
</dbReference>
<dbReference type="InterPro" id="IPR005828">
    <property type="entry name" value="MFS_sugar_transport-like"/>
</dbReference>
<comment type="similarity">
    <text evidence="2">Belongs to the major facilitator superfamily. Sugar transporter (TC 2.A.1.1) family.</text>
</comment>
<dbReference type="InterPro" id="IPR036259">
    <property type="entry name" value="MFS_trans_sf"/>
</dbReference>
<dbReference type="InterPro" id="IPR045262">
    <property type="entry name" value="STP/PLT_plant"/>
</dbReference>
<protein>
    <submittedName>
        <fullName evidence="8">Major facilitator, sugar transporter-like</fullName>
    </submittedName>
</protein>
<accession>A0AAN8ZBU3</accession>
<dbReference type="Proteomes" id="UP001370490">
    <property type="component" value="Unassembled WGS sequence"/>
</dbReference>
<gene>
    <name evidence="8" type="ORF">RJ641_006479</name>
</gene>
<evidence type="ECO:0000256" key="1">
    <source>
        <dbReference type="ARBA" id="ARBA00004370"/>
    </source>
</evidence>
<keyword evidence="5 7" id="KW-1133">Transmembrane helix</keyword>
<evidence type="ECO:0000256" key="6">
    <source>
        <dbReference type="ARBA" id="ARBA00023136"/>
    </source>
</evidence>
<comment type="caution">
    <text evidence="8">The sequence shown here is derived from an EMBL/GenBank/DDBJ whole genome shotgun (WGS) entry which is preliminary data.</text>
</comment>
<evidence type="ECO:0000313" key="9">
    <source>
        <dbReference type="Proteomes" id="UP001370490"/>
    </source>
</evidence>
<feature type="transmembrane region" description="Helical" evidence="7">
    <location>
        <begin position="117"/>
        <end position="138"/>
    </location>
</feature>
<comment type="subcellular location">
    <subcellularLocation>
        <location evidence="1">Membrane</location>
    </subcellularLocation>
</comment>
<dbReference type="PANTHER" id="PTHR23500">
    <property type="entry name" value="SOLUTE CARRIER FAMILY 2, FACILITATED GLUCOSE TRANSPORTER"/>
    <property type="match status" value="1"/>
</dbReference>
<evidence type="ECO:0000313" key="8">
    <source>
        <dbReference type="EMBL" id="KAK6927888.1"/>
    </source>
</evidence>
<sequence length="145" mass="16087">MLLSFSGFASNASLVSAVITGGVNVLATWVSVYGTDKWGRRVLLLGGGIQMLIFQICCGCVDCLEIWSFWSGDILVKVVCRIGSVVHMQSGCFRLVMGTSWVVLAEVFLTMLCHLKYALDIFFAAFVLIMTLFIYFFLPETEHSH</sequence>
<reference evidence="8 9" key="1">
    <citation type="submission" date="2023-12" db="EMBL/GenBank/DDBJ databases">
        <title>A high-quality genome assembly for Dillenia turbinata (Dilleniales).</title>
        <authorList>
            <person name="Chanderbali A."/>
        </authorList>
    </citation>
    <scope>NUCLEOTIDE SEQUENCE [LARGE SCALE GENOMIC DNA]</scope>
    <source>
        <strain evidence="8">LSX21</strain>
        <tissue evidence="8">Leaf</tissue>
    </source>
</reference>
<dbReference type="PANTHER" id="PTHR23500:SF567">
    <property type="entry name" value="SUGAR TRANSPORT PROTEIN 12-LIKE"/>
    <property type="match status" value="1"/>
</dbReference>
<dbReference type="GO" id="GO:0016020">
    <property type="term" value="C:membrane"/>
    <property type="evidence" value="ECO:0007669"/>
    <property type="project" value="UniProtKB-SubCell"/>
</dbReference>
<proteinExistence type="inferred from homology"/>
<keyword evidence="6 7" id="KW-0472">Membrane</keyword>
<evidence type="ECO:0000256" key="5">
    <source>
        <dbReference type="ARBA" id="ARBA00022989"/>
    </source>
</evidence>
<dbReference type="Gene3D" id="1.20.1250.20">
    <property type="entry name" value="MFS general substrate transporter like domains"/>
    <property type="match status" value="1"/>
</dbReference>
<organism evidence="8 9">
    <name type="scientific">Dillenia turbinata</name>
    <dbReference type="NCBI Taxonomy" id="194707"/>
    <lineage>
        <taxon>Eukaryota</taxon>
        <taxon>Viridiplantae</taxon>
        <taxon>Streptophyta</taxon>
        <taxon>Embryophyta</taxon>
        <taxon>Tracheophyta</taxon>
        <taxon>Spermatophyta</taxon>
        <taxon>Magnoliopsida</taxon>
        <taxon>eudicotyledons</taxon>
        <taxon>Gunneridae</taxon>
        <taxon>Pentapetalae</taxon>
        <taxon>Dilleniales</taxon>
        <taxon>Dilleniaceae</taxon>
        <taxon>Dillenia</taxon>
    </lineage>
</organism>
<keyword evidence="3" id="KW-0813">Transport</keyword>
<dbReference type="GO" id="GO:0015144">
    <property type="term" value="F:carbohydrate transmembrane transporter activity"/>
    <property type="evidence" value="ECO:0007669"/>
    <property type="project" value="InterPro"/>
</dbReference>
<feature type="transmembrane region" description="Helical" evidence="7">
    <location>
        <begin position="41"/>
        <end position="70"/>
    </location>
</feature>
<name>A0AAN8ZBU3_9MAGN</name>
<evidence type="ECO:0000256" key="7">
    <source>
        <dbReference type="SAM" id="Phobius"/>
    </source>
</evidence>